<dbReference type="Proteomes" id="UP000023152">
    <property type="component" value="Unassembled WGS sequence"/>
</dbReference>
<proteinExistence type="predicted"/>
<feature type="region of interest" description="Disordered" evidence="1">
    <location>
        <begin position="282"/>
        <end position="301"/>
    </location>
</feature>
<dbReference type="SUPFAM" id="SSF54768">
    <property type="entry name" value="dsRNA-binding domain-like"/>
    <property type="match status" value="1"/>
</dbReference>
<dbReference type="EMBL" id="ASPP01021048">
    <property type="protein sequence ID" value="ETO12818.1"/>
    <property type="molecule type" value="Genomic_DNA"/>
</dbReference>
<keyword evidence="2" id="KW-1133">Transmembrane helix</keyword>
<evidence type="ECO:0000313" key="3">
    <source>
        <dbReference type="EMBL" id="ETO12818.1"/>
    </source>
</evidence>
<organism evidence="3 4">
    <name type="scientific">Reticulomyxa filosa</name>
    <dbReference type="NCBI Taxonomy" id="46433"/>
    <lineage>
        <taxon>Eukaryota</taxon>
        <taxon>Sar</taxon>
        <taxon>Rhizaria</taxon>
        <taxon>Retaria</taxon>
        <taxon>Foraminifera</taxon>
        <taxon>Monothalamids</taxon>
        <taxon>Reticulomyxidae</taxon>
        <taxon>Reticulomyxa</taxon>
    </lineage>
</organism>
<protein>
    <submittedName>
        <fullName evidence="3">Uncharacterized protein</fullName>
    </submittedName>
</protein>
<gene>
    <name evidence="3" type="ORF">RFI_24554</name>
</gene>
<evidence type="ECO:0000256" key="1">
    <source>
        <dbReference type="SAM" id="MobiDB-lite"/>
    </source>
</evidence>
<dbReference type="AlphaFoldDB" id="X6MFN1"/>
<accession>X6MFN1</accession>
<reference evidence="3 4" key="1">
    <citation type="journal article" date="2013" name="Curr. Biol.">
        <title>The Genome of the Foraminiferan Reticulomyxa filosa.</title>
        <authorList>
            <person name="Glockner G."/>
            <person name="Hulsmann N."/>
            <person name="Schleicher M."/>
            <person name="Noegel A.A."/>
            <person name="Eichinger L."/>
            <person name="Gallinger C."/>
            <person name="Pawlowski J."/>
            <person name="Sierra R."/>
            <person name="Euteneuer U."/>
            <person name="Pillet L."/>
            <person name="Moustafa A."/>
            <person name="Platzer M."/>
            <person name="Groth M."/>
            <person name="Szafranski K."/>
            <person name="Schliwa M."/>
        </authorList>
    </citation>
    <scope>NUCLEOTIDE SEQUENCE [LARGE SCALE GENOMIC DNA]</scope>
</reference>
<dbReference type="Gene3D" id="3.30.160.20">
    <property type="match status" value="1"/>
</dbReference>
<keyword evidence="2" id="KW-0472">Membrane</keyword>
<name>X6MFN1_RETFI</name>
<keyword evidence="4" id="KW-1185">Reference proteome</keyword>
<comment type="caution">
    <text evidence="3">The sequence shown here is derived from an EMBL/GenBank/DDBJ whole genome shotgun (WGS) entry which is preliminary data.</text>
</comment>
<evidence type="ECO:0000313" key="4">
    <source>
        <dbReference type="Proteomes" id="UP000023152"/>
    </source>
</evidence>
<sequence>MQEEIMEDVGLGIRASYATLSILQIIHIKPNISYLIYAKVEEEKEQQNKVKSDSQILTELIVRLKKKPEDYHVTKGELGEGSDFVSKVYWGDSSKPLCVEKGKSKKLAVGNACSRALQILRGQPYNLTTDINGCKQGIPLSKLKFDGQMMSDFVECHFQHYYKYAKTSKEDEVPLLKPSNPHSEPSITDIIKITSNSFGDMNSQKKKLPLPCHELLDENFNIIAEYFSRGLFIVAIFIFCFSLLFSFLPCHYVRTSNYLFACLFIIEDVQFWHKAKEVYTKEERNKRERKKFEKYSKDKKT</sequence>
<feature type="transmembrane region" description="Helical" evidence="2">
    <location>
        <begin position="226"/>
        <end position="248"/>
    </location>
</feature>
<evidence type="ECO:0000256" key="2">
    <source>
        <dbReference type="SAM" id="Phobius"/>
    </source>
</evidence>
<keyword evidence="2" id="KW-0812">Transmembrane</keyword>